<gene>
    <name evidence="5" type="ORF">AX13_14570</name>
</gene>
<evidence type="ECO:0000313" key="5">
    <source>
        <dbReference type="EMBL" id="EXU80856.1"/>
    </source>
</evidence>
<sequence length="189" mass="20114">MHTQFFQHPGPTHAMPPDDEYALDSTDSHWLRQAFVWANAARLRGNRPFGAIIVSGSGRILAEAFSNTRETGDATGHAEMNAIRQLGMARLAPDVLAGATLYASAEPCVMCAGAICSSGLRRVVFGLDAQRLHHIRPDLRACLLSCHDVLAHAQGAISCTGPCLVEEALAVYEDSWLSPGDAPADAPPG</sequence>
<evidence type="ECO:0000313" key="6">
    <source>
        <dbReference type="Proteomes" id="UP000020766"/>
    </source>
</evidence>
<dbReference type="SUPFAM" id="SSF53927">
    <property type="entry name" value="Cytidine deaminase-like"/>
    <property type="match status" value="1"/>
</dbReference>
<keyword evidence="2" id="KW-0862">Zinc</keyword>
<dbReference type="AlphaFoldDB" id="A0A014MGK1"/>
<dbReference type="RefSeq" id="WP_231499133.1">
    <property type="nucleotide sequence ID" value="NZ_JBOK01000005.1"/>
</dbReference>
<keyword evidence="1" id="KW-0479">Metal-binding</keyword>
<comment type="caution">
    <text evidence="5">The sequence shown here is derived from an EMBL/GenBank/DDBJ whole genome shotgun (WGS) entry which is preliminary data.</text>
</comment>
<keyword evidence="6" id="KW-1185">Reference proteome</keyword>
<dbReference type="InterPro" id="IPR016193">
    <property type="entry name" value="Cytidine_deaminase-like"/>
</dbReference>
<protein>
    <submittedName>
        <fullName evidence="5">CMP deaminase</fullName>
    </submittedName>
</protein>
<dbReference type="CDD" id="cd01285">
    <property type="entry name" value="nucleoside_deaminase"/>
    <property type="match status" value="1"/>
</dbReference>
<dbReference type="GO" id="GO:0008270">
    <property type="term" value="F:zinc ion binding"/>
    <property type="evidence" value="ECO:0007669"/>
    <property type="project" value="InterPro"/>
</dbReference>
<dbReference type="PROSITE" id="PS00903">
    <property type="entry name" value="CYT_DCMP_DEAMINASES_1"/>
    <property type="match status" value="1"/>
</dbReference>
<evidence type="ECO:0000256" key="1">
    <source>
        <dbReference type="ARBA" id="ARBA00022723"/>
    </source>
</evidence>
<evidence type="ECO:0000256" key="3">
    <source>
        <dbReference type="SAM" id="MobiDB-lite"/>
    </source>
</evidence>
<name>A0A014MGK1_9BURK</name>
<evidence type="ECO:0000259" key="4">
    <source>
        <dbReference type="PROSITE" id="PS51747"/>
    </source>
</evidence>
<dbReference type="GO" id="GO:0052717">
    <property type="term" value="F:tRNA-specific adenosine-34 deaminase activity"/>
    <property type="evidence" value="ECO:0007669"/>
    <property type="project" value="TreeGrafter"/>
</dbReference>
<dbReference type="EMBL" id="JBOK01000005">
    <property type="protein sequence ID" value="EXU80856.1"/>
    <property type="molecule type" value="Genomic_DNA"/>
</dbReference>
<evidence type="ECO:0000256" key="2">
    <source>
        <dbReference type="ARBA" id="ARBA00022833"/>
    </source>
</evidence>
<dbReference type="Proteomes" id="UP000020766">
    <property type="component" value="Unassembled WGS sequence"/>
</dbReference>
<organism evidence="5 6">
    <name type="scientific">Comamonas aquatica DA1877</name>
    <dbReference type="NCBI Taxonomy" id="1457173"/>
    <lineage>
        <taxon>Bacteria</taxon>
        <taxon>Pseudomonadati</taxon>
        <taxon>Pseudomonadota</taxon>
        <taxon>Betaproteobacteria</taxon>
        <taxon>Burkholderiales</taxon>
        <taxon>Comamonadaceae</taxon>
        <taxon>Comamonas</taxon>
    </lineage>
</organism>
<dbReference type="Pfam" id="PF00383">
    <property type="entry name" value="dCMP_cyt_deam_1"/>
    <property type="match status" value="1"/>
</dbReference>
<dbReference type="PROSITE" id="PS51747">
    <property type="entry name" value="CYT_DCMP_DEAMINASES_2"/>
    <property type="match status" value="1"/>
</dbReference>
<dbReference type="Gene3D" id="3.40.140.10">
    <property type="entry name" value="Cytidine Deaminase, domain 2"/>
    <property type="match status" value="1"/>
</dbReference>
<dbReference type="STRING" id="225991.MA05_05780"/>
<dbReference type="GO" id="GO:0002100">
    <property type="term" value="P:tRNA wobble adenosine to inosine editing"/>
    <property type="evidence" value="ECO:0007669"/>
    <property type="project" value="TreeGrafter"/>
</dbReference>
<accession>A0A014MGK1</accession>
<dbReference type="InterPro" id="IPR016192">
    <property type="entry name" value="APOBEC/CMP_deaminase_Zn-bd"/>
</dbReference>
<dbReference type="PANTHER" id="PTHR11079:SF202">
    <property type="entry name" value="TRNA-SPECIFIC ADENOSINE DEAMINASE"/>
    <property type="match status" value="1"/>
</dbReference>
<feature type="domain" description="CMP/dCMP-type deaminase" evidence="4">
    <location>
        <begin position="25"/>
        <end position="146"/>
    </location>
</feature>
<feature type="region of interest" description="Disordered" evidence="3">
    <location>
        <begin position="1"/>
        <end position="20"/>
    </location>
</feature>
<dbReference type="InterPro" id="IPR002125">
    <property type="entry name" value="CMP_dCMP_dom"/>
</dbReference>
<reference evidence="5 6" key="1">
    <citation type="submission" date="2014-01" db="EMBL/GenBank/DDBJ databases">
        <title>Interspecies Systems Biology Uncovers Metabolites Affecting C. elegans Gene Expression and Life History Traits.</title>
        <authorList>
            <person name="Watson E."/>
            <person name="Macneil L.T."/>
            <person name="Ritter A.D."/>
            <person name="Yilmaz L.S."/>
            <person name="Rosebrock A.P."/>
            <person name="Caudy A.A."/>
            <person name="Walhout A.J."/>
        </authorList>
    </citation>
    <scope>NUCLEOTIDE SEQUENCE [LARGE SCALE GENOMIC DNA]</scope>
    <source>
        <strain evidence="5 6">DA1877</strain>
    </source>
</reference>
<proteinExistence type="predicted"/>
<dbReference type="PATRIC" id="fig|1457173.3.peg.1199"/>
<dbReference type="PANTHER" id="PTHR11079">
    <property type="entry name" value="CYTOSINE DEAMINASE FAMILY MEMBER"/>
    <property type="match status" value="1"/>
</dbReference>